<feature type="compositionally biased region" description="Basic and acidic residues" evidence="1">
    <location>
        <begin position="293"/>
        <end position="303"/>
    </location>
</feature>
<accession>A0A9W6WFA5</accession>
<proteinExistence type="predicted"/>
<evidence type="ECO:0000313" key="2">
    <source>
        <dbReference type="EMBL" id="GME68405.1"/>
    </source>
</evidence>
<dbReference type="Proteomes" id="UP001165120">
    <property type="component" value="Unassembled WGS sequence"/>
</dbReference>
<protein>
    <submittedName>
        <fullName evidence="2">Unnamed protein product</fullName>
    </submittedName>
</protein>
<comment type="caution">
    <text evidence="2">The sequence shown here is derived from an EMBL/GenBank/DDBJ whole genome shotgun (WGS) entry which is preliminary data.</text>
</comment>
<evidence type="ECO:0000313" key="3">
    <source>
        <dbReference type="Proteomes" id="UP001165120"/>
    </source>
</evidence>
<evidence type="ECO:0000256" key="1">
    <source>
        <dbReference type="SAM" id="MobiDB-lite"/>
    </source>
</evidence>
<dbReference type="EMBL" id="BSXN01000408">
    <property type="protein sequence ID" value="GME68405.1"/>
    <property type="molecule type" value="Genomic_DNA"/>
</dbReference>
<organism evidence="2 3">
    <name type="scientific">Candida boidinii</name>
    <name type="common">Yeast</name>
    <dbReference type="NCBI Taxonomy" id="5477"/>
    <lineage>
        <taxon>Eukaryota</taxon>
        <taxon>Fungi</taxon>
        <taxon>Dikarya</taxon>
        <taxon>Ascomycota</taxon>
        <taxon>Saccharomycotina</taxon>
        <taxon>Pichiomycetes</taxon>
        <taxon>Pichiales</taxon>
        <taxon>Pichiaceae</taxon>
        <taxon>Ogataea</taxon>
        <taxon>Ogataea/Candida clade</taxon>
    </lineage>
</organism>
<gene>
    <name evidence="2" type="ORF">Cboi02_000163500</name>
</gene>
<name>A0A9W6WFA5_CANBO</name>
<keyword evidence="3" id="KW-1185">Reference proteome</keyword>
<reference evidence="2" key="1">
    <citation type="submission" date="2023-04" db="EMBL/GenBank/DDBJ databases">
        <title>Candida boidinii NBRC 10035.</title>
        <authorList>
            <person name="Ichikawa N."/>
            <person name="Sato H."/>
            <person name="Tonouchi N."/>
        </authorList>
    </citation>
    <scope>NUCLEOTIDE SEQUENCE</scope>
    <source>
        <strain evidence="2">NBRC 10035</strain>
    </source>
</reference>
<feature type="compositionally biased region" description="Basic and acidic residues" evidence="1">
    <location>
        <begin position="331"/>
        <end position="346"/>
    </location>
</feature>
<dbReference type="AlphaFoldDB" id="A0A9W6WFA5"/>
<feature type="region of interest" description="Disordered" evidence="1">
    <location>
        <begin position="287"/>
        <end position="346"/>
    </location>
</feature>
<sequence>MLNFSVFRNYSKTLSRSKSTEFNTNENKENSYINKIEDKPASVDDIKDKIRGDETIKRIADTAPSVIYDENNSNNVVSNNDDLRIEANHSSSTTFEKDQDIYTESVPRSLRLFKSLSSRPTSRYSESSSDPSVEEQIIRFKDARELYGCQTVSEFTNSQNNIPIARTLPFPLEDSSSSGFSVGSESTESVKDLNLELDSDLRYNDCGTIRSPGIPNQSLTKANTVAVITPSPDDKLPAVKTVLNEKSPNIRTFKKESAFTERHNISPVIKEPIKKVVLKGNRRIIAPKKKPFIHSDTDPEKRAPPKIPNGILKKPPVAIKPHQTKGSQSKVGKEQESSDKGITNKDITKREIAKKEIISKGIAKKEITEKELNKKHETDDQELPAEETRISVSTRDTTYTKKAVEELNVLVYLNEIKAVLRKIQNVTDINEIYLLQKDSAKLLEFIESNQQAIKCYRFASEFPNDILSSSPEQILAQISLKDYKVDEDNNISRIESFIDDYKLVDLIDKVQIEMGRLKRENVLKLDELNGKLNSLNLKYNKLKKLTNKSRKESKRNSMILKHFKNGYLNLYKFVLLPTIINSNTTASNTKLATEINALINQLSHKIVEVDDALDCKGTTQDKLSRIEKLNLKFKDFLLL</sequence>